<comment type="caution">
    <text evidence="9">The sequence shown here is derived from an EMBL/GenBank/DDBJ whole genome shotgun (WGS) entry which is preliminary data.</text>
</comment>
<keyword evidence="3 7" id="KW-0547">Nucleotide-binding</keyword>
<evidence type="ECO:0000256" key="6">
    <source>
        <dbReference type="ARBA" id="ARBA00023136"/>
    </source>
</evidence>
<evidence type="ECO:0000256" key="1">
    <source>
        <dbReference type="ARBA" id="ARBA00022448"/>
    </source>
</evidence>
<dbReference type="AlphaFoldDB" id="K0Q5S9"/>
<organism evidence="9 10">
    <name type="scientific">Rhizobium mesoamericanum STM3625</name>
    <dbReference type="NCBI Taxonomy" id="1211777"/>
    <lineage>
        <taxon>Bacteria</taxon>
        <taxon>Pseudomonadati</taxon>
        <taxon>Pseudomonadota</taxon>
        <taxon>Alphaproteobacteria</taxon>
        <taxon>Hyphomicrobiales</taxon>
        <taxon>Rhizobiaceae</taxon>
        <taxon>Rhizobium/Agrobacterium group</taxon>
        <taxon>Rhizobium</taxon>
    </lineage>
</organism>
<keyword evidence="1 7" id="KW-0813">Transport</keyword>
<comment type="subunit">
    <text evidence="7">The complex is composed of two ATP-binding proteins (PotA), two transmembrane proteins (PotB and PotC) and a solute-binding protein (PotD).</text>
</comment>
<dbReference type="InterPro" id="IPR005893">
    <property type="entry name" value="PotA-like"/>
</dbReference>
<evidence type="ECO:0000313" key="10">
    <source>
        <dbReference type="Proteomes" id="UP000009319"/>
    </source>
</evidence>
<evidence type="ECO:0000256" key="2">
    <source>
        <dbReference type="ARBA" id="ARBA00022475"/>
    </source>
</evidence>
<dbReference type="Pfam" id="PF00005">
    <property type="entry name" value="ABC_tran"/>
    <property type="match status" value="1"/>
</dbReference>
<dbReference type="FunFam" id="3.40.50.300:FF:000133">
    <property type="entry name" value="Spermidine/putrescine import ATP-binding protein PotA"/>
    <property type="match status" value="1"/>
</dbReference>
<feature type="domain" description="ABC transporter" evidence="8">
    <location>
        <begin position="9"/>
        <end position="239"/>
    </location>
</feature>
<dbReference type="InterPro" id="IPR017871">
    <property type="entry name" value="ABC_transporter-like_CS"/>
</dbReference>
<dbReference type="InterPro" id="IPR050093">
    <property type="entry name" value="ABC_SmlMolc_Importer"/>
</dbReference>
<comment type="catalytic activity">
    <reaction evidence="7">
        <text>ATP + H2O + polyamine-[polyamine-binding protein]Side 1 = ADP + phosphate + polyamineSide 2 + [polyamine-binding protein]Side 1.</text>
        <dbReference type="EC" id="7.6.2.11"/>
    </reaction>
</comment>
<dbReference type="NCBIfam" id="TIGR01187">
    <property type="entry name" value="potA"/>
    <property type="match status" value="1"/>
</dbReference>
<comment type="similarity">
    <text evidence="7">Belongs to the ABC transporter superfamily. Spermidine/putrescine importer (TC 3.A.1.11.1) family.</text>
</comment>
<reference evidence="9 10" key="1">
    <citation type="journal article" date="2013" name="Genome Announc.">
        <title>Draft Genome Sequence of Rhizobium mesoamericanum STM3625, a Nitrogen-Fixing Symbiont of Mimosa pudica Isolated in French Guiana (South America).</title>
        <authorList>
            <person name="Moulin L."/>
            <person name="Mornico D."/>
            <person name="Melkonian R."/>
            <person name="Klonowska A."/>
        </authorList>
    </citation>
    <scope>NUCLEOTIDE SEQUENCE [LARGE SCALE GENOMIC DNA]</scope>
    <source>
        <strain evidence="9 10">STM3625</strain>
    </source>
</reference>
<dbReference type="Pfam" id="PF08402">
    <property type="entry name" value="TOBE_2"/>
    <property type="match status" value="1"/>
</dbReference>
<dbReference type="HOGENOM" id="CLU_000604_1_1_5"/>
<dbReference type="GO" id="GO:0015417">
    <property type="term" value="F:ABC-type polyamine transporter activity"/>
    <property type="evidence" value="ECO:0007669"/>
    <property type="project" value="UniProtKB-EC"/>
</dbReference>
<dbReference type="GO" id="GO:0015847">
    <property type="term" value="P:putrescine transport"/>
    <property type="evidence" value="ECO:0007669"/>
    <property type="project" value="UniProtKB-ARBA"/>
</dbReference>
<dbReference type="PANTHER" id="PTHR42781:SF4">
    <property type="entry name" value="SPERMIDINE_PUTRESCINE IMPORT ATP-BINDING PROTEIN POTA"/>
    <property type="match status" value="1"/>
</dbReference>
<keyword evidence="10" id="KW-1185">Reference proteome</keyword>
<evidence type="ECO:0000256" key="3">
    <source>
        <dbReference type="ARBA" id="ARBA00022741"/>
    </source>
</evidence>
<keyword evidence="2 7" id="KW-1003">Cell membrane</keyword>
<dbReference type="InterPro" id="IPR027417">
    <property type="entry name" value="P-loop_NTPase"/>
</dbReference>
<dbReference type="GO" id="GO:0016887">
    <property type="term" value="F:ATP hydrolysis activity"/>
    <property type="evidence" value="ECO:0007669"/>
    <property type="project" value="InterPro"/>
</dbReference>
<dbReference type="PANTHER" id="PTHR42781">
    <property type="entry name" value="SPERMIDINE/PUTRESCINE IMPORT ATP-BINDING PROTEIN POTA"/>
    <property type="match status" value="1"/>
</dbReference>
<evidence type="ECO:0000256" key="5">
    <source>
        <dbReference type="ARBA" id="ARBA00022967"/>
    </source>
</evidence>
<dbReference type="InterPro" id="IPR008995">
    <property type="entry name" value="Mo/tungstate-bd_C_term_dom"/>
</dbReference>
<evidence type="ECO:0000313" key="9">
    <source>
        <dbReference type="EMBL" id="CCM80267.1"/>
    </source>
</evidence>
<dbReference type="InterPro" id="IPR013611">
    <property type="entry name" value="Transp-assoc_OB_typ2"/>
</dbReference>
<dbReference type="InterPro" id="IPR012340">
    <property type="entry name" value="NA-bd_OB-fold"/>
</dbReference>
<dbReference type="eggNOG" id="COG3842">
    <property type="taxonomic scope" value="Bacteria"/>
</dbReference>
<evidence type="ECO:0000256" key="7">
    <source>
        <dbReference type="RuleBase" id="RU364083"/>
    </source>
</evidence>
<dbReference type="SUPFAM" id="SSF52540">
    <property type="entry name" value="P-loop containing nucleoside triphosphate hydrolases"/>
    <property type="match status" value="1"/>
</dbReference>
<protein>
    <recommendedName>
        <fullName evidence="7">Spermidine/putrescine import ATP-binding protein PotA</fullName>
        <ecNumber evidence="7">7.6.2.11</ecNumber>
    </recommendedName>
</protein>
<dbReference type="InterPro" id="IPR003593">
    <property type="entry name" value="AAA+_ATPase"/>
</dbReference>
<dbReference type="SMART" id="SM00382">
    <property type="entry name" value="AAA"/>
    <property type="match status" value="1"/>
</dbReference>
<proteinExistence type="inferred from homology"/>
<dbReference type="EMBL" id="CANI01000086">
    <property type="protein sequence ID" value="CCM80267.1"/>
    <property type="molecule type" value="Genomic_DNA"/>
</dbReference>
<dbReference type="EC" id="7.6.2.11" evidence="7"/>
<accession>K0Q5S9</accession>
<dbReference type="PROSITE" id="PS00211">
    <property type="entry name" value="ABC_TRANSPORTER_1"/>
    <property type="match status" value="1"/>
</dbReference>
<dbReference type="GO" id="GO:0005524">
    <property type="term" value="F:ATP binding"/>
    <property type="evidence" value="ECO:0007669"/>
    <property type="project" value="UniProtKB-KW"/>
</dbReference>
<gene>
    <name evidence="9" type="primary">potG</name>
    <name evidence="7" type="synonym">potA</name>
    <name evidence="9" type="ORF">BN77_p230011</name>
</gene>
<sequence length="372" mass="40411">MRDLKGQTVVIRDVVRRYGTYEAVSNVSFDIRAGEFMSILGSSGSGKTTLLMMIAGFETPSSGRMLIGERDITHLAPNRREVGMVFQKYALFPHMTVAQNLAFPLKMRGVPTTEIAARVADMLALVQLTGFEKRMPNQLSGGQQQRVAVARALIFEPPVLLMDEPLGALDKKLRESMQFEIKRLQERLGVTVIYVTHDQEEALTMSDRVAVMERGQLVQIGAPSELYLAPKTAFVADFIGKMNFLDGDYMGAEADGAVVALSELNRIVAPAGLNGLNGSVAQGDRVRIAIRPERLRLAPKGQGGSSALAAKVETAIFVGSYHVFIVAIDGHGGAPIQVQLPANSASLPFRNGDSVDLILDREALKLFPAKEM</sequence>
<comment type="function">
    <text evidence="7">Part of the ABC transporter complex PotABCD involved in spermidine/putrescine import. Responsible for energy coupling to the transport system.</text>
</comment>
<name>K0Q5S9_9HYPH</name>
<evidence type="ECO:0000259" key="8">
    <source>
        <dbReference type="PROSITE" id="PS50893"/>
    </source>
</evidence>
<dbReference type="PROSITE" id="PS50893">
    <property type="entry name" value="ABC_TRANSPORTER_2"/>
    <property type="match status" value="1"/>
</dbReference>
<evidence type="ECO:0000256" key="4">
    <source>
        <dbReference type="ARBA" id="ARBA00022840"/>
    </source>
</evidence>
<keyword evidence="4 7" id="KW-0067">ATP-binding</keyword>
<keyword evidence="6 7" id="KW-0472">Membrane</keyword>
<dbReference type="SUPFAM" id="SSF50331">
    <property type="entry name" value="MOP-like"/>
    <property type="match status" value="1"/>
</dbReference>
<dbReference type="Proteomes" id="UP000009319">
    <property type="component" value="Unassembled WGS sequence"/>
</dbReference>
<dbReference type="InterPro" id="IPR003439">
    <property type="entry name" value="ABC_transporter-like_ATP-bd"/>
</dbReference>
<dbReference type="STRING" id="1211777.BN77_p230011"/>
<dbReference type="GO" id="GO:0043190">
    <property type="term" value="C:ATP-binding cassette (ABC) transporter complex"/>
    <property type="evidence" value="ECO:0007669"/>
    <property type="project" value="InterPro"/>
</dbReference>
<dbReference type="Gene3D" id="2.40.50.140">
    <property type="entry name" value="Nucleic acid-binding proteins"/>
    <property type="match status" value="1"/>
</dbReference>
<dbReference type="Gene3D" id="3.40.50.300">
    <property type="entry name" value="P-loop containing nucleotide triphosphate hydrolases"/>
    <property type="match status" value="1"/>
</dbReference>
<keyword evidence="5 7" id="KW-1278">Translocase</keyword>
<dbReference type="Gene3D" id="2.40.50.100">
    <property type="match status" value="1"/>
</dbReference>